<protein>
    <recommendedName>
        <fullName evidence="3">EthD domain-containing protein</fullName>
    </recommendedName>
</protein>
<dbReference type="KEGG" id="bor:COCMIDRAFT_42689"/>
<evidence type="ECO:0000313" key="1">
    <source>
        <dbReference type="EMBL" id="EUC48797.1"/>
    </source>
</evidence>
<dbReference type="HOGENOM" id="CLU_1772462_0_0_1"/>
<evidence type="ECO:0008006" key="3">
    <source>
        <dbReference type="Google" id="ProtNLM"/>
    </source>
</evidence>
<feature type="non-terminal residue" evidence="1">
    <location>
        <position position="147"/>
    </location>
</feature>
<name>W6ZAM5_COCMI</name>
<dbReference type="RefSeq" id="XP_007684735.1">
    <property type="nucleotide sequence ID" value="XM_007686545.1"/>
</dbReference>
<organism evidence="1 2">
    <name type="scientific">Bipolaris oryzae ATCC 44560</name>
    <dbReference type="NCBI Taxonomy" id="930090"/>
    <lineage>
        <taxon>Eukaryota</taxon>
        <taxon>Fungi</taxon>
        <taxon>Dikarya</taxon>
        <taxon>Ascomycota</taxon>
        <taxon>Pezizomycotina</taxon>
        <taxon>Dothideomycetes</taxon>
        <taxon>Pleosporomycetidae</taxon>
        <taxon>Pleosporales</taxon>
        <taxon>Pleosporineae</taxon>
        <taxon>Pleosporaceae</taxon>
        <taxon>Bipolaris</taxon>
    </lineage>
</organism>
<proteinExistence type="predicted"/>
<dbReference type="AlphaFoldDB" id="W6ZAM5"/>
<accession>W6ZAM5</accession>
<keyword evidence="2" id="KW-1185">Reference proteome</keyword>
<dbReference type="Proteomes" id="UP000054032">
    <property type="component" value="Unassembled WGS sequence"/>
</dbReference>
<dbReference type="GeneID" id="19124185"/>
<reference evidence="1 2" key="1">
    <citation type="journal article" date="2013" name="PLoS Genet.">
        <title>Comparative genome structure, secondary metabolite, and effector coding capacity across Cochliobolus pathogens.</title>
        <authorList>
            <person name="Condon B.J."/>
            <person name="Leng Y."/>
            <person name="Wu D."/>
            <person name="Bushley K.E."/>
            <person name="Ohm R.A."/>
            <person name="Otillar R."/>
            <person name="Martin J."/>
            <person name="Schackwitz W."/>
            <person name="Grimwood J."/>
            <person name="MohdZainudin N."/>
            <person name="Xue C."/>
            <person name="Wang R."/>
            <person name="Manning V.A."/>
            <person name="Dhillon B."/>
            <person name="Tu Z.J."/>
            <person name="Steffenson B.J."/>
            <person name="Salamov A."/>
            <person name="Sun H."/>
            <person name="Lowry S."/>
            <person name="LaButti K."/>
            <person name="Han J."/>
            <person name="Copeland A."/>
            <person name="Lindquist E."/>
            <person name="Barry K."/>
            <person name="Schmutz J."/>
            <person name="Baker S.E."/>
            <person name="Ciuffetti L.M."/>
            <person name="Grigoriev I.V."/>
            <person name="Zhong S."/>
            <person name="Turgeon B.G."/>
        </authorList>
    </citation>
    <scope>NUCLEOTIDE SEQUENCE [LARGE SCALE GENOMIC DNA]</scope>
    <source>
        <strain evidence="1 2">ATCC 44560</strain>
    </source>
</reference>
<dbReference type="OrthoDB" id="3759404at2759"/>
<dbReference type="EMBL" id="KI963938">
    <property type="protein sequence ID" value="EUC48797.1"/>
    <property type="molecule type" value="Genomic_DNA"/>
</dbReference>
<evidence type="ECO:0000313" key="2">
    <source>
        <dbReference type="Proteomes" id="UP000054032"/>
    </source>
</evidence>
<sequence length="147" mass="16631">MASVDQKPGMLLVHPRLLHDGEYFENCFGRWTQLHFRDMLNMSSDKPSDGKVTSCLRFVRSKEGKGYGHNPEEDTKPIYVYACLVDNLDVLKSKAYDDVSRVLNLETTRELGKDETPVGCHGRLETGGKEPTVFDIVSAKFAVYEEI</sequence>
<gene>
    <name evidence="1" type="ORF">COCMIDRAFT_42689</name>
</gene>